<organism evidence="1 2">
    <name type="scientific">Dermacentor silvarum</name>
    <name type="common">Tick</name>
    <dbReference type="NCBI Taxonomy" id="543639"/>
    <lineage>
        <taxon>Eukaryota</taxon>
        <taxon>Metazoa</taxon>
        <taxon>Ecdysozoa</taxon>
        <taxon>Arthropoda</taxon>
        <taxon>Chelicerata</taxon>
        <taxon>Arachnida</taxon>
        <taxon>Acari</taxon>
        <taxon>Parasitiformes</taxon>
        <taxon>Ixodida</taxon>
        <taxon>Ixodoidea</taxon>
        <taxon>Ixodidae</taxon>
        <taxon>Rhipicephalinae</taxon>
        <taxon>Dermacentor</taxon>
    </lineage>
</organism>
<reference evidence="1" key="1">
    <citation type="submission" date="2020-05" db="EMBL/GenBank/DDBJ databases">
        <title>Large-scale comparative analyses of tick genomes elucidate their genetic diversity and vector capacities.</title>
        <authorList>
            <person name="Jia N."/>
            <person name="Wang J."/>
            <person name="Shi W."/>
            <person name="Du L."/>
            <person name="Sun Y."/>
            <person name="Zhan W."/>
            <person name="Jiang J."/>
            <person name="Wang Q."/>
            <person name="Zhang B."/>
            <person name="Ji P."/>
            <person name="Sakyi L.B."/>
            <person name="Cui X."/>
            <person name="Yuan T."/>
            <person name="Jiang B."/>
            <person name="Yang W."/>
            <person name="Lam T.T.-Y."/>
            <person name="Chang Q."/>
            <person name="Ding S."/>
            <person name="Wang X."/>
            <person name="Zhu J."/>
            <person name="Ruan X."/>
            <person name="Zhao L."/>
            <person name="Wei J."/>
            <person name="Que T."/>
            <person name="Du C."/>
            <person name="Cheng J."/>
            <person name="Dai P."/>
            <person name="Han X."/>
            <person name="Huang E."/>
            <person name="Gao Y."/>
            <person name="Liu J."/>
            <person name="Shao H."/>
            <person name="Ye R."/>
            <person name="Li L."/>
            <person name="Wei W."/>
            <person name="Wang X."/>
            <person name="Wang C."/>
            <person name="Yang T."/>
            <person name="Huo Q."/>
            <person name="Li W."/>
            <person name="Guo W."/>
            <person name="Chen H."/>
            <person name="Zhou L."/>
            <person name="Ni X."/>
            <person name="Tian J."/>
            <person name="Zhou Y."/>
            <person name="Sheng Y."/>
            <person name="Liu T."/>
            <person name="Pan Y."/>
            <person name="Xia L."/>
            <person name="Li J."/>
            <person name="Zhao F."/>
            <person name="Cao W."/>
        </authorList>
    </citation>
    <scope>NUCLEOTIDE SEQUENCE</scope>
    <source>
        <strain evidence="1">Dsil-2018</strain>
    </source>
</reference>
<gene>
    <name evidence="1" type="ORF">HPB49_007065</name>
</gene>
<keyword evidence="2" id="KW-1185">Reference proteome</keyword>
<sequence>MSVPPAAAAEVAVVLGRSARAVLSLRPKRPGGPHGDRSTRCRPWLTAKAKVRRRCRPLRHQRSGRWEGGGGGGGGALNGPANAVGTPVSLPARPRKCATRLTYPSHNPGPVEQRPTPQVREYLLGGAPYKVLDAVQRLCELEANTRRVMSLLLFSPWPEITLPTWLAVFVAVLLVSRRFLTWGREPATAASGTLGIAPGGLSPIFLGSKRVVVISDPKLVRQAFSKAAFSGRPDTELTKLLQGYGEDLLDYGRAVPCGRATVATLRDTVPCTLGGVSEGGAVTADATGGRWGAWLAAAVEDQTADQPVLPRIINSAGALWREQRAFLHRVFRDFVPRHGRPGSVALEQKMQVHIGEFLSSLGPFEGNSLHVRRSLARAVSNILGSFLMSVTYSSRDSKFDQLLALFEEGFRLLTLAVPVNFIPALRYVPGSNWAYRRIKRNRHQTADYFRRIADAHRSSYVEGTVRDIVDAYLVQLRRDKARGIQREDTYFSEEQLVQVLMDIFSAGLETVTSTLEWAILLLVRHPHVQRRLQEELDAHLASEGERPASMADLPALPYAQATILEVLRRANVIALGNAHATTCDVELAGYRIPADTHVVSNLWAIHMDPDLWEDPEEFRPERFLVNGQVQKPDYFMPFSVGRRMCLGNHLTQSEVFLFLSNLLLRYTLELPEGEQPPSMDGHVAVSHTPRPFRVKITPRNNAAQTATAFANVEQLCSDLG</sequence>
<evidence type="ECO:0000313" key="1">
    <source>
        <dbReference type="EMBL" id="KAH7958990.1"/>
    </source>
</evidence>
<name>A0ACB8D3H6_DERSI</name>
<dbReference type="EMBL" id="CM023472">
    <property type="protein sequence ID" value="KAH7958990.1"/>
    <property type="molecule type" value="Genomic_DNA"/>
</dbReference>
<accession>A0ACB8D3H6</accession>
<dbReference type="Proteomes" id="UP000821865">
    <property type="component" value="Chromosome 3"/>
</dbReference>
<evidence type="ECO:0000313" key="2">
    <source>
        <dbReference type="Proteomes" id="UP000821865"/>
    </source>
</evidence>
<proteinExistence type="predicted"/>
<comment type="caution">
    <text evidence="1">The sequence shown here is derived from an EMBL/GenBank/DDBJ whole genome shotgun (WGS) entry which is preliminary data.</text>
</comment>
<protein>
    <submittedName>
        <fullName evidence="1">Uncharacterized protein</fullName>
    </submittedName>
</protein>